<dbReference type="RefSeq" id="WP_265794141.1">
    <property type="nucleotide sequence ID" value="NZ_JAPIUX010000002.1"/>
</dbReference>
<feature type="region of interest" description="Disordered" evidence="4">
    <location>
        <begin position="1"/>
        <end position="20"/>
    </location>
</feature>
<sequence length="334" mass="36833">MQETSQSKDAHSLTPGSQDASMDARSSVAILLSLYNGAPYLQQQLASLLQQTRADWTLYWRDDGSTDASIALMRQFTEQVGEKRCVELAAHNGEHMGVTASYAALLAHTPPGSAIAFCDQDDVWFPDKLARGLSALASVPGHIPALYCARQTLTNGTLKPKGLSPRLPEKSCFLAAMTQNIATGCTLMLSPAARALLLQAMPAPTFLLHDWWAYLMVTGAGGRVLTDNQPALFYRQHGQNAVGAPTLFLHRALAALKRGPSVFMTIFRSSVLYLLERQPLLTPDTIRSLRVLQAAQQPGWRGHLSRFSALRKLPQLRRHKMLEQLVFRVWFLLG</sequence>
<dbReference type="Gene3D" id="3.90.550.10">
    <property type="entry name" value="Spore Coat Polysaccharide Biosynthesis Protein SpsA, Chain A"/>
    <property type="match status" value="1"/>
</dbReference>
<comment type="caution">
    <text evidence="6">The sequence shown here is derived from an EMBL/GenBank/DDBJ whole genome shotgun (WGS) entry which is preliminary data.</text>
</comment>
<evidence type="ECO:0000256" key="2">
    <source>
        <dbReference type="ARBA" id="ARBA00022676"/>
    </source>
</evidence>
<gene>
    <name evidence="6" type="ORF">OQ252_03615</name>
</gene>
<keyword evidence="2 6" id="KW-0328">Glycosyltransferase</keyword>
<evidence type="ECO:0000313" key="6">
    <source>
        <dbReference type="EMBL" id="MCX2560495.1"/>
    </source>
</evidence>
<keyword evidence="3 6" id="KW-0808">Transferase</keyword>
<reference evidence="6 7" key="1">
    <citation type="submission" date="2022-11" db="EMBL/GenBank/DDBJ databases">
        <title>Genome sequencing of Acetobacter type strain.</title>
        <authorList>
            <person name="Heo J."/>
            <person name="Lee D."/>
            <person name="Han B.-H."/>
            <person name="Hong S.-B."/>
            <person name="Kwon S.-W."/>
        </authorList>
    </citation>
    <scope>NUCLEOTIDE SEQUENCE [LARGE SCALE GENOMIC DNA]</scope>
    <source>
        <strain evidence="6 7">KACC 21251</strain>
    </source>
</reference>
<dbReference type="PANTHER" id="PTHR43685:SF5">
    <property type="entry name" value="GLYCOSYLTRANSFERASE EPSE-RELATED"/>
    <property type="match status" value="1"/>
</dbReference>
<dbReference type="EC" id="2.4.-.-" evidence="6"/>
<feature type="compositionally biased region" description="Basic and acidic residues" evidence="4">
    <location>
        <begin position="1"/>
        <end position="11"/>
    </location>
</feature>
<dbReference type="PANTHER" id="PTHR43685">
    <property type="entry name" value="GLYCOSYLTRANSFERASE"/>
    <property type="match status" value="1"/>
</dbReference>
<dbReference type="Proteomes" id="UP001526446">
    <property type="component" value="Unassembled WGS sequence"/>
</dbReference>
<proteinExistence type="inferred from homology"/>
<dbReference type="EMBL" id="JAPIUX010000002">
    <property type="protein sequence ID" value="MCX2560495.1"/>
    <property type="molecule type" value="Genomic_DNA"/>
</dbReference>
<dbReference type="InterPro" id="IPR001173">
    <property type="entry name" value="Glyco_trans_2-like"/>
</dbReference>
<protein>
    <submittedName>
        <fullName evidence="6">Glycosyltransferase</fullName>
        <ecNumber evidence="6">2.4.-.-</ecNumber>
    </submittedName>
</protein>
<accession>A0ABT3Q5E2</accession>
<evidence type="ECO:0000256" key="1">
    <source>
        <dbReference type="ARBA" id="ARBA00006739"/>
    </source>
</evidence>
<dbReference type="Pfam" id="PF00535">
    <property type="entry name" value="Glycos_transf_2"/>
    <property type="match status" value="1"/>
</dbReference>
<keyword evidence="7" id="KW-1185">Reference proteome</keyword>
<comment type="similarity">
    <text evidence="1">Belongs to the glycosyltransferase 2 family.</text>
</comment>
<name>A0ABT3Q5E2_9PROT</name>
<organism evidence="6 7">
    <name type="scientific">Acetobacter farinalis</name>
    <dbReference type="NCBI Taxonomy" id="1260984"/>
    <lineage>
        <taxon>Bacteria</taxon>
        <taxon>Pseudomonadati</taxon>
        <taxon>Pseudomonadota</taxon>
        <taxon>Alphaproteobacteria</taxon>
        <taxon>Acetobacterales</taxon>
        <taxon>Acetobacteraceae</taxon>
        <taxon>Acetobacter</taxon>
    </lineage>
</organism>
<evidence type="ECO:0000256" key="4">
    <source>
        <dbReference type="SAM" id="MobiDB-lite"/>
    </source>
</evidence>
<dbReference type="GO" id="GO:0016757">
    <property type="term" value="F:glycosyltransferase activity"/>
    <property type="evidence" value="ECO:0007669"/>
    <property type="project" value="UniProtKB-KW"/>
</dbReference>
<evidence type="ECO:0000256" key="3">
    <source>
        <dbReference type="ARBA" id="ARBA00022679"/>
    </source>
</evidence>
<dbReference type="InterPro" id="IPR029044">
    <property type="entry name" value="Nucleotide-diphossugar_trans"/>
</dbReference>
<dbReference type="SUPFAM" id="SSF53448">
    <property type="entry name" value="Nucleotide-diphospho-sugar transferases"/>
    <property type="match status" value="1"/>
</dbReference>
<feature type="domain" description="Glycosyltransferase 2-like" evidence="5">
    <location>
        <begin position="31"/>
        <end position="136"/>
    </location>
</feature>
<evidence type="ECO:0000313" key="7">
    <source>
        <dbReference type="Proteomes" id="UP001526446"/>
    </source>
</evidence>
<evidence type="ECO:0000259" key="5">
    <source>
        <dbReference type="Pfam" id="PF00535"/>
    </source>
</evidence>
<dbReference type="InterPro" id="IPR050834">
    <property type="entry name" value="Glycosyltransf_2"/>
</dbReference>